<dbReference type="Pfam" id="PF26557">
    <property type="entry name" value="Cullin_AB"/>
    <property type="match status" value="1"/>
</dbReference>
<evidence type="ECO:0000256" key="2">
    <source>
        <dbReference type="PROSITE-ProRule" id="PRU00330"/>
    </source>
</evidence>
<comment type="similarity">
    <text evidence="1 2 3">Belongs to the cullin family.</text>
</comment>
<dbReference type="Gene3D" id="1.20.1310.10">
    <property type="entry name" value="Cullin Repeats"/>
    <property type="match status" value="2"/>
</dbReference>
<dbReference type="VEuPathDB" id="FungiDB:CJJ09_001664"/>
<evidence type="ECO:0000313" key="6">
    <source>
        <dbReference type="EMBL" id="QWW22660.1"/>
    </source>
</evidence>
<proteinExistence type="inferred from homology"/>
<dbReference type="VEuPathDB" id="FungiDB:CJJ07_003777"/>
<dbReference type="Gene3D" id="1.10.10.10">
    <property type="entry name" value="Winged helix-like DNA-binding domain superfamily/Winged helix DNA-binding domain"/>
    <property type="match status" value="1"/>
</dbReference>
<dbReference type="InterPro" id="IPR036390">
    <property type="entry name" value="WH_DNA-bd_sf"/>
</dbReference>
<dbReference type="SUPFAM" id="SSF74788">
    <property type="entry name" value="Cullin repeat-like"/>
    <property type="match status" value="1"/>
</dbReference>
<feature type="domain" description="Cullin family profile" evidence="4">
    <location>
        <begin position="423"/>
        <end position="644"/>
    </location>
</feature>
<gene>
    <name evidence="5" type="ORF">B9J08_001819</name>
    <name evidence="6" type="ORF">CA7LBN_001406</name>
</gene>
<dbReference type="EMBL" id="PEKT02000004">
    <property type="protein sequence ID" value="PIS55714.1"/>
    <property type="molecule type" value="Genomic_DNA"/>
</dbReference>
<reference evidence="6" key="3">
    <citation type="submission" date="2021-06" db="EMBL/GenBank/DDBJ databases">
        <title>Candida auris outbreak in lebanese hospital.</title>
        <authorList>
            <person name="Finianos M."/>
        </authorList>
    </citation>
    <scope>NUCLEOTIDE SEQUENCE</scope>
    <source>
        <strain evidence="6">CA7LBN</strain>
    </source>
</reference>
<dbReference type="InterPro" id="IPR016158">
    <property type="entry name" value="Cullin_homology"/>
</dbReference>
<dbReference type="InterPro" id="IPR036317">
    <property type="entry name" value="Cullin_homology_sf"/>
</dbReference>
<dbReference type="VEuPathDB" id="FungiDB:CJI96_0000277"/>
<dbReference type="Pfam" id="PF00888">
    <property type="entry name" value="Cullin"/>
    <property type="match status" value="1"/>
</dbReference>
<dbReference type="Gene3D" id="3.30.230.130">
    <property type="entry name" value="Cullin, Chain C, Domain 2"/>
    <property type="match status" value="1"/>
</dbReference>
<reference evidence="5" key="1">
    <citation type="journal article" date="2017" name="Clin. Infect. Dis.">
        <title>Simultaneous emergence of multidrug-resistant Candida auris on 3 continents confirmed by whole-genome sequencing and epidemiological analyses.</title>
        <authorList>
            <person name="Lockhart S.R."/>
            <person name="Etienne K.A."/>
            <person name="Vallabhaneni S."/>
            <person name="Farooqi J."/>
            <person name="Chowdhary A."/>
            <person name="Govender N.P."/>
            <person name="Colombo A.L."/>
            <person name="Calvo B."/>
            <person name="Cuomo C.A."/>
            <person name="Desjardins C.A."/>
            <person name="Berkow E.L."/>
            <person name="Castanheira M."/>
            <person name="Magobo R.E."/>
            <person name="Jabeen K."/>
            <person name="Asghar R.J."/>
            <person name="Meis J.F."/>
            <person name="Jackson B."/>
            <person name="Chiller T."/>
            <person name="Litvintseva A.P."/>
        </authorList>
    </citation>
    <scope>NUCLEOTIDE SEQUENCE [LARGE SCALE GENOMIC DNA]</scope>
    <source>
        <strain evidence="5">B8441</strain>
    </source>
</reference>
<dbReference type="Pfam" id="PF10557">
    <property type="entry name" value="Cullin_Nedd8"/>
    <property type="match status" value="1"/>
</dbReference>
<dbReference type="VEuPathDB" id="FungiDB:B9J08_001819"/>
<evidence type="ECO:0000256" key="3">
    <source>
        <dbReference type="RuleBase" id="RU003829"/>
    </source>
</evidence>
<dbReference type="GO" id="GO:0006511">
    <property type="term" value="P:ubiquitin-dependent protein catabolic process"/>
    <property type="evidence" value="ECO:0007669"/>
    <property type="project" value="InterPro"/>
</dbReference>
<dbReference type="SUPFAM" id="SSF46785">
    <property type="entry name" value="Winged helix' DNA-binding domain"/>
    <property type="match status" value="1"/>
</dbReference>
<name>A0A2H0ZYL0_CANAR</name>
<dbReference type="AlphaFoldDB" id="A0A2H0ZYL0"/>
<dbReference type="Proteomes" id="UP000825438">
    <property type="component" value="Chromosome I"/>
</dbReference>
<dbReference type="STRING" id="498019.A0A2H0ZYL0"/>
<dbReference type="InterPro" id="IPR001373">
    <property type="entry name" value="Cullin_N"/>
</dbReference>
<dbReference type="EMBL" id="CP076749">
    <property type="protein sequence ID" value="QWW22660.1"/>
    <property type="molecule type" value="Genomic_DNA"/>
</dbReference>
<dbReference type="VEuPathDB" id="FungiDB:CJI97_002480"/>
<accession>A0A2H0ZYL0</accession>
<dbReference type="PROSITE" id="PS50069">
    <property type="entry name" value="CULLIN_2"/>
    <property type="match status" value="1"/>
</dbReference>
<evidence type="ECO:0000256" key="1">
    <source>
        <dbReference type="ARBA" id="ARBA00006019"/>
    </source>
</evidence>
<organism evidence="5">
    <name type="scientific">Candidozyma auris</name>
    <name type="common">Yeast</name>
    <name type="synonym">Candida auris</name>
    <dbReference type="NCBI Taxonomy" id="498019"/>
    <lineage>
        <taxon>Eukaryota</taxon>
        <taxon>Fungi</taxon>
        <taxon>Dikarya</taxon>
        <taxon>Ascomycota</taxon>
        <taxon>Saccharomycotina</taxon>
        <taxon>Pichiomycetes</taxon>
        <taxon>Metschnikowiaceae</taxon>
        <taxon>Candidozyma</taxon>
    </lineage>
</organism>
<dbReference type="SUPFAM" id="SSF75632">
    <property type="entry name" value="Cullin homology domain"/>
    <property type="match status" value="1"/>
</dbReference>
<dbReference type="OMA" id="RWNLIFY"/>
<dbReference type="InterPro" id="IPR036388">
    <property type="entry name" value="WH-like_DNA-bd_sf"/>
</dbReference>
<dbReference type="InterPro" id="IPR016159">
    <property type="entry name" value="Cullin_repeat-like_dom_sf"/>
</dbReference>
<evidence type="ECO:0000259" key="4">
    <source>
        <dbReference type="PROSITE" id="PS50069"/>
    </source>
</evidence>
<sequence>MNKESLLSFGAKTQSSNLDGFPSHLGCGVLAPSQRNIITRRNVNKRAKSVSEDDQTNYKRVVEDKRNYLHNVVQIILSGGGRDLPVCEINKHVTALANYKHSEQARLGDFVLNAIDKTFKDTVQQKAWNALNIDNGVTASKVFVEEFNSWNANLELLSKAFLYLDRVYLLSHPKKQPIQEHGLRLFAETCLGEDSEHFRLIIEKLIKSMHSTIIEDPGLIDHKAFISLMRLIGRIDFDKTYVSIMGLEKVLSSNYYHWNSSWMQSPTTYFDKVLSNLRNDILLFKQMGYNETAATFARQVLRHTIITDLSKVLSTCLAPLLDTTRSTDLGILIKYLLAEGETVNADYVKEVIYYFGMHIQAESGRTLESCSISGKNPIPELIKLRDRYFDVCKNLLYVNADKFEFEVRSALSKTISSADNQNFCLRQFSKYCDSFFKSKEIDIDAFISTLIAFFKLTENKSKLLSNYERDLSKRLLLGRNFNFSMECKIVESLLSEVGEGVDGSKLKYMIGDLRRCYDEYSHVNVDINFFPLVLQKSNWPDVPKHSTDIKLPEALQHALTTFTDYYVRSNKKHKYQQLDWTNYMFHQLTLSVHFDKGPKDLQVNLLQATVILSFSEIDTITFKELHERTGIDESLLHKVVSSLSSTKFPLLRRDGERFAFNFTFWDKAQKIRPPMSKDKENAITEAVKKAEKRIRDDEIKAAVVRNMKANKTMLYPELIGQVLMQLKSEGEISVTDMKKAVEQLIEQEYFKRSDDGQTLIYIP</sequence>
<dbReference type="SMART" id="SM00182">
    <property type="entry name" value="CULLIN"/>
    <property type="match status" value="1"/>
</dbReference>
<dbReference type="InterPro" id="IPR019559">
    <property type="entry name" value="Cullin_neddylation_domain"/>
</dbReference>
<dbReference type="GO" id="GO:0031625">
    <property type="term" value="F:ubiquitin protein ligase binding"/>
    <property type="evidence" value="ECO:0007669"/>
    <property type="project" value="InterPro"/>
</dbReference>
<reference evidence="5" key="2">
    <citation type="submission" date="2017-11" db="EMBL/GenBank/DDBJ databases">
        <title>Candida auris genome assembly and annotation.</title>
        <authorList>
            <person name="Munoz J.F."/>
            <person name="Gade L.G."/>
            <person name="Chow N.A."/>
            <person name="Litvintseva A.P."/>
            <person name="Loparev V.N."/>
            <person name="Cuomo C.A."/>
        </authorList>
    </citation>
    <scope>NUCLEOTIDE SEQUENCE</scope>
    <source>
        <strain evidence="5">B8441</strain>
    </source>
</reference>
<dbReference type="InterPro" id="IPR059120">
    <property type="entry name" value="Cullin-like_AB"/>
</dbReference>
<dbReference type="InterPro" id="IPR045093">
    <property type="entry name" value="Cullin"/>
</dbReference>
<dbReference type="PANTHER" id="PTHR11932">
    <property type="entry name" value="CULLIN"/>
    <property type="match status" value="1"/>
</dbReference>
<evidence type="ECO:0000313" key="5">
    <source>
        <dbReference type="EMBL" id="PIS55714.1"/>
    </source>
</evidence>
<dbReference type="SMART" id="SM00884">
    <property type="entry name" value="Cullin_Nedd8"/>
    <property type="match status" value="1"/>
</dbReference>
<protein>
    <recommendedName>
        <fullName evidence="4">Cullin family profile domain-containing protein</fullName>
    </recommendedName>
</protein>